<name>A0A1R3INQ5_9ROSI</name>
<dbReference type="EMBL" id="AWUE01017866">
    <property type="protein sequence ID" value="OMO84218.1"/>
    <property type="molecule type" value="Genomic_DNA"/>
</dbReference>
<proteinExistence type="predicted"/>
<reference evidence="2" key="1">
    <citation type="submission" date="2013-09" db="EMBL/GenBank/DDBJ databases">
        <title>Corchorus olitorius genome sequencing.</title>
        <authorList>
            <person name="Alam M."/>
            <person name="Haque M.S."/>
            <person name="Islam M.S."/>
            <person name="Emdad E.M."/>
            <person name="Islam M.M."/>
            <person name="Ahmed B."/>
            <person name="Halim A."/>
            <person name="Hossen Q.M.M."/>
            <person name="Hossain M.Z."/>
            <person name="Ahmed R."/>
            <person name="Khan M.M."/>
            <person name="Islam R."/>
            <person name="Rashid M.M."/>
            <person name="Khan S.A."/>
            <person name="Rahman M.S."/>
            <person name="Alam M."/>
            <person name="Yahiya A.S."/>
            <person name="Khan M.S."/>
            <person name="Azam M.S."/>
            <person name="Haque T."/>
            <person name="Lashkar M.Z.H."/>
            <person name="Akhand A.I."/>
            <person name="Morshed G."/>
            <person name="Roy S."/>
            <person name="Uddin K.S."/>
            <person name="Rabeya T."/>
            <person name="Hossain A.S."/>
            <person name="Chowdhury A."/>
            <person name="Snigdha A.R."/>
            <person name="Mortoza M.S."/>
            <person name="Matin S.A."/>
            <person name="Hoque S.M.E."/>
            <person name="Islam M.K."/>
            <person name="Roy D.K."/>
            <person name="Haider R."/>
            <person name="Moosa M.M."/>
            <person name="Elias S.M."/>
            <person name="Hasan A.M."/>
            <person name="Jahan S."/>
            <person name="Shafiuddin M."/>
            <person name="Mahmood N."/>
            <person name="Shommy N.S."/>
        </authorList>
    </citation>
    <scope>NUCLEOTIDE SEQUENCE [LARGE SCALE GENOMIC DNA]</scope>
    <source>
        <strain evidence="2">cv. O-4</strain>
    </source>
</reference>
<evidence type="ECO:0000313" key="2">
    <source>
        <dbReference type="Proteomes" id="UP000187203"/>
    </source>
</evidence>
<evidence type="ECO:0000313" key="1">
    <source>
        <dbReference type="EMBL" id="OMO84218.1"/>
    </source>
</evidence>
<sequence length="124" mass="14406">MANLKGRRLDNTQTVVEKGGAIIPLWRNEKSLKRQKFLRSYTFTRKEEPKPVLKRAKKWLIQKQKVLFINIDKHTKATGNYTKSKCKKVSSYVEACSSTLIDKLLLLFRGANANQDRERLICSH</sequence>
<keyword evidence="2" id="KW-1185">Reference proteome</keyword>
<accession>A0A1R3INQ5</accession>
<organism evidence="1 2">
    <name type="scientific">Corchorus olitorius</name>
    <dbReference type="NCBI Taxonomy" id="93759"/>
    <lineage>
        <taxon>Eukaryota</taxon>
        <taxon>Viridiplantae</taxon>
        <taxon>Streptophyta</taxon>
        <taxon>Embryophyta</taxon>
        <taxon>Tracheophyta</taxon>
        <taxon>Spermatophyta</taxon>
        <taxon>Magnoliopsida</taxon>
        <taxon>eudicotyledons</taxon>
        <taxon>Gunneridae</taxon>
        <taxon>Pentapetalae</taxon>
        <taxon>rosids</taxon>
        <taxon>malvids</taxon>
        <taxon>Malvales</taxon>
        <taxon>Malvaceae</taxon>
        <taxon>Grewioideae</taxon>
        <taxon>Apeibeae</taxon>
        <taxon>Corchorus</taxon>
    </lineage>
</organism>
<dbReference type="AlphaFoldDB" id="A0A1R3INQ5"/>
<protein>
    <submittedName>
        <fullName evidence="1">Uncharacterized protein</fullName>
    </submittedName>
</protein>
<gene>
    <name evidence="1" type="ORF">COLO4_22157</name>
</gene>
<comment type="caution">
    <text evidence="1">The sequence shown here is derived from an EMBL/GenBank/DDBJ whole genome shotgun (WGS) entry which is preliminary data.</text>
</comment>
<dbReference type="Proteomes" id="UP000187203">
    <property type="component" value="Unassembled WGS sequence"/>
</dbReference>